<protein>
    <submittedName>
        <fullName evidence="3">Uncharacterized protein</fullName>
    </submittedName>
</protein>
<dbReference type="AlphaFoldDB" id="A0A8T9MS17"/>
<name>A0A8T9MS17_9NEIS</name>
<keyword evidence="4" id="KW-1185">Reference proteome</keyword>
<reference evidence="3" key="1">
    <citation type="submission" date="2021-12" db="EMBL/GenBank/DDBJ databases">
        <authorList>
            <person name="Veyrier F.J."/>
        </authorList>
    </citation>
    <scope>NUCLEOTIDE SEQUENCE</scope>
    <source>
        <strain evidence="3">17694</strain>
    </source>
</reference>
<evidence type="ECO:0000256" key="1">
    <source>
        <dbReference type="SAM" id="MobiDB-lite"/>
    </source>
</evidence>
<keyword evidence="2" id="KW-0472">Membrane</keyword>
<keyword evidence="2" id="KW-0812">Transmembrane</keyword>
<dbReference type="EMBL" id="CP091521">
    <property type="protein sequence ID" value="UOP04061.1"/>
    <property type="molecule type" value="Genomic_DNA"/>
</dbReference>
<evidence type="ECO:0000313" key="4">
    <source>
        <dbReference type="Proteomes" id="UP000831534"/>
    </source>
</evidence>
<proteinExistence type="predicted"/>
<feature type="transmembrane region" description="Helical" evidence="2">
    <location>
        <begin position="45"/>
        <end position="65"/>
    </location>
</feature>
<feature type="region of interest" description="Disordered" evidence="1">
    <location>
        <begin position="1"/>
        <end position="35"/>
    </location>
</feature>
<organism evidence="3 4">
    <name type="scientific">Conchiformibius kuhniae</name>
    <dbReference type="NCBI Taxonomy" id="211502"/>
    <lineage>
        <taxon>Bacteria</taxon>
        <taxon>Pseudomonadati</taxon>
        <taxon>Pseudomonadota</taxon>
        <taxon>Betaproteobacteria</taxon>
        <taxon>Neisseriales</taxon>
        <taxon>Neisseriaceae</taxon>
        <taxon>Conchiformibius</taxon>
    </lineage>
</organism>
<gene>
    <name evidence="3" type="ORF">LVJ77_06115</name>
</gene>
<keyword evidence="2" id="KW-1133">Transmembrane helix</keyword>
<reference evidence="3" key="2">
    <citation type="journal article" date="2022" name="Res Sq">
        <title>Evolution of multicellular longitudinally dividing oral cavity symbionts (Neisseriaceae).</title>
        <authorList>
            <person name="Nyongesa S."/>
            <person name="Weber P."/>
            <person name="Bernet E."/>
            <person name="Pullido F."/>
            <person name="Nieckarz M."/>
            <person name="Delaby M."/>
            <person name="Nieves C."/>
            <person name="Viehboeck T."/>
            <person name="Krause N."/>
            <person name="Rivera-Millot A."/>
            <person name="Nakamura A."/>
            <person name="Vischer N."/>
            <person name="VanNieuwenhze M."/>
            <person name="Brun Y."/>
            <person name="Cava F."/>
            <person name="Bulgheresi S."/>
            <person name="Veyrier F."/>
        </authorList>
    </citation>
    <scope>NUCLEOTIDE SEQUENCE</scope>
    <source>
        <strain evidence="3">17694</strain>
    </source>
</reference>
<evidence type="ECO:0000313" key="3">
    <source>
        <dbReference type="EMBL" id="UOP04061.1"/>
    </source>
</evidence>
<dbReference type="Proteomes" id="UP000831534">
    <property type="component" value="Chromosome"/>
</dbReference>
<sequence length="83" mass="9485">MAGDLRRAQRPARPRPLVDSSTLLKKPSADNTADLAPPRRKLRRLLLLLALLASLLWWASLQQGWNLHHIKQHLLGLWQSLPK</sequence>
<accession>A0A8T9MS17</accession>
<evidence type="ECO:0000256" key="2">
    <source>
        <dbReference type="SAM" id="Phobius"/>
    </source>
</evidence>